<dbReference type="VEuPathDB" id="FungiDB:ASPACDRAFT_64207"/>
<name>A0A1L9WHU9_ASPA1</name>
<dbReference type="OrthoDB" id="4503771at2759"/>
<organism evidence="1 2">
    <name type="scientific">Aspergillus aculeatus (strain ATCC 16872 / CBS 172.66 / WB 5094)</name>
    <dbReference type="NCBI Taxonomy" id="690307"/>
    <lineage>
        <taxon>Eukaryota</taxon>
        <taxon>Fungi</taxon>
        <taxon>Dikarya</taxon>
        <taxon>Ascomycota</taxon>
        <taxon>Pezizomycotina</taxon>
        <taxon>Eurotiomycetes</taxon>
        <taxon>Eurotiomycetidae</taxon>
        <taxon>Eurotiales</taxon>
        <taxon>Aspergillaceae</taxon>
        <taxon>Aspergillus</taxon>
        <taxon>Aspergillus subgen. Circumdati</taxon>
    </lineage>
</organism>
<protein>
    <submittedName>
        <fullName evidence="1">Uncharacterized protein</fullName>
    </submittedName>
</protein>
<accession>A0A1L9WHU9</accession>
<evidence type="ECO:0000313" key="2">
    <source>
        <dbReference type="Proteomes" id="UP000184546"/>
    </source>
</evidence>
<dbReference type="OMA" id="ICMRSKT"/>
<evidence type="ECO:0000313" key="1">
    <source>
        <dbReference type="EMBL" id="OJJ95726.1"/>
    </source>
</evidence>
<dbReference type="EMBL" id="KV878988">
    <property type="protein sequence ID" value="OJJ95726.1"/>
    <property type="molecule type" value="Genomic_DNA"/>
</dbReference>
<reference evidence="2" key="1">
    <citation type="journal article" date="2017" name="Genome Biol.">
        <title>Comparative genomics reveals high biological diversity and specific adaptations in the industrially and medically important fungal genus Aspergillus.</title>
        <authorList>
            <person name="de Vries R.P."/>
            <person name="Riley R."/>
            <person name="Wiebenga A."/>
            <person name="Aguilar-Osorio G."/>
            <person name="Amillis S."/>
            <person name="Uchima C.A."/>
            <person name="Anderluh G."/>
            <person name="Asadollahi M."/>
            <person name="Askin M."/>
            <person name="Barry K."/>
            <person name="Battaglia E."/>
            <person name="Bayram O."/>
            <person name="Benocci T."/>
            <person name="Braus-Stromeyer S.A."/>
            <person name="Caldana C."/>
            <person name="Canovas D."/>
            <person name="Cerqueira G.C."/>
            <person name="Chen F."/>
            <person name="Chen W."/>
            <person name="Choi C."/>
            <person name="Clum A."/>
            <person name="Dos Santos R.A."/>
            <person name="Damasio A.R."/>
            <person name="Diallinas G."/>
            <person name="Emri T."/>
            <person name="Fekete E."/>
            <person name="Flipphi M."/>
            <person name="Freyberg S."/>
            <person name="Gallo A."/>
            <person name="Gournas C."/>
            <person name="Habgood R."/>
            <person name="Hainaut M."/>
            <person name="Harispe M.L."/>
            <person name="Henrissat B."/>
            <person name="Hilden K.S."/>
            <person name="Hope R."/>
            <person name="Hossain A."/>
            <person name="Karabika E."/>
            <person name="Karaffa L."/>
            <person name="Karanyi Z."/>
            <person name="Krasevec N."/>
            <person name="Kuo A."/>
            <person name="Kusch H."/>
            <person name="LaButti K."/>
            <person name="Lagendijk E.L."/>
            <person name="Lapidus A."/>
            <person name="Levasseur A."/>
            <person name="Lindquist E."/>
            <person name="Lipzen A."/>
            <person name="Logrieco A.F."/>
            <person name="MacCabe A."/>
            <person name="Maekelae M.R."/>
            <person name="Malavazi I."/>
            <person name="Melin P."/>
            <person name="Meyer V."/>
            <person name="Mielnichuk N."/>
            <person name="Miskei M."/>
            <person name="Molnar A.P."/>
            <person name="Mule G."/>
            <person name="Ngan C.Y."/>
            <person name="Orejas M."/>
            <person name="Orosz E."/>
            <person name="Ouedraogo J.P."/>
            <person name="Overkamp K.M."/>
            <person name="Park H.-S."/>
            <person name="Perrone G."/>
            <person name="Piumi F."/>
            <person name="Punt P.J."/>
            <person name="Ram A.F."/>
            <person name="Ramon A."/>
            <person name="Rauscher S."/>
            <person name="Record E."/>
            <person name="Riano-Pachon D.M."/>
            <person name="Robert V."/>
            <person name="Roehrig J."/>
            <person name="Ruller R."/>
            <person name="Salamov A."/>
            <person name="Salih N.S."/>
            <person name="Samson R.A."/>
            <person name="Sandor E."/>
            <person name="Sanguinetti M."/>
            <person name="Schuetze T."/>
            <person name="Sepcic K."/>
            <person name="Shelest E."/>
            <person name="Sherlock G."/>
            <person name="Sophianopoulou V."/>
            <person name="Squina F.M."/>
            <person name="Sun H."/>
            <person name="Susca A."/>
            <person name="Todd R.B."/>
            <person name="Tsang A."/>
            <person name="Unkles S.E."/>
            <person name="van de Wiele N."/>
            <person name="van Rossen-Uffink D."/>
            <person name="Oliveira J.V."/>
            <person name="Vesth T.C."/>
            <person name="Visser J."/>
            <person name="Yu J.-H."/>
            <person name="Zhou M."/>
            <person name="Andersen M.R."/>
            <person name="Archer D.B."/>
            <person name="Baker S.E."/>
            <person name="Benoit I."/>
            <person name="Brakhage A.A."/>
            <person name="Braus G.H."/>
            <person name="Fischer R."/>
            <person name="Frisvad J.C."/>
            <person name="Goldman G.H."/>
            <person name="Houbraken J."/>
            <person name="Oakley B."/>
            <person name="Pocsi I."/>
            <person name="Scazzocchio C."/>
            <person name="Seiboth B."/>
            <person name="vanKuyk P.A."/>
            <person name="Wortman J."/>
            <person name="Dyer P.S."/>
            <person name="Grigoriev I.V."/>
        </authorList>
    </citation>
    <scope>NUCLEOTIDE SEQUENCE [LARGE SCALE GENOMIC DNA]</scope>
    <source>
        <strain evidence="2">ATCC 16872 / CBS 172.66 / WB 5094</strain>
    </source>
</reference>
<dbReference type="GeneID" id="30977790"/>
<dbReference type="RefSeq" id="XP_020052066.1">
    <property type="nucleotide sequence ID" value="XM_020203976.1"/>
</dbReference>
<gene>
    <name evidence="1" type="ORF">ASPACDRAFT_64207</name>
</gene>
<sequence length="232" mass="25840">MDSSSSNCSCSIRLLQIMTECRNLQPVVELATILDLVHRVVIHGKAMVKCKGCRSNPHSSFAMLPALAKQCLTLLEAGSLAYSITSTNGSTLLDLTVLAFEQPLSQYICLRSPSQLGRMELDEKEATLLVRTLIGRNAKQFLGLLESLQKLLQSLGKDIEPALPPQGHAVLHPCESVVGTTLRRFVVFLEQIKFEAVCIMLVACTYYLDNGIFHFLNALHEVKWQTARWLFH</sequence>
<keyword evidence="2" id="KW-1185">Reference proteome</keyword>
<proteinExistence type="predicted"/>
<dbReference type="AlphaFoldDB" id="A0A1L9WHU9"/>
<dbReference type="Proteomes" id="UP000184546">
    <property type="component" value="Unassembled WGS sequence"/>
</dbReference>